<sequence length="89" mass="10034">MRTIIFSVRKKDEVVTMGHSSKIKVDGDPVLIDPQVLFQRLITIGNVRSDLDDTRDLLKFELTNHPTALFDETGAIRPAIKSQLLDELS</sequence>
<evidence type="ECO:0000313" key="1">
    <source>
        <dbReference type="EMBL" id="KAK6166490.1"/>
    </source>
</evidence>
<organism evidence="1 2">
    <name type="scientific">Patella caerulea</name>
    <name type="common">Rayed Mediterranean limpet</name>
    <dbReference type="NCBI Taxonomy" id="87958"/>
    <lineage>
        <taxon>Eukaryota</taxon>
        <taxon>Metazoa</taxon>
        <taxon>Spiralia</taxon>
        <taxon>Lophotrochozoa</taxon>
        <taxon>Mollusca</taxon>
        <taxon>Gastropoda</taxon>
        <taxon>Patellogastropoda</taxon>
        <taxon>Patelloidea</taxon>
        <taxon>Patellidae</taxon>
        <taxon>Patella</taxon>
    </lineage>
</organism>
<protein>
    <submittedName>
        <fullName evidence="1">Uncharacterized protein</fullName>
    </submittedName>
</protein>
<proteinExistence type="predicted"/>
<keyword evidence="2" id="KW-1185">Reference proteome</keyword>
<evidence type="ECO:0000313" key="2">
    <source>
        <dbReference type="Proteomes" id="UP001347796"/>
    </source>
</evidence>
<reference evidence="1 2" key="1">
    <citation type="submission" date="2024-01" db="EMBL/GenBank/DDBJ databases">
        <title>The genome of the rayed Mediterranean limpet Patella caerulea (Linnaeus, 1758).</title>
        <authorList>
            <person name="Anh-Thu Weber A."/>
            <person name="Halstead-Nussloch G."/>
        </authorList>
    </citation>
    <scope>NUCLEOTIDE SEQUENCE [LARGE SCALE GENOMIC DNA]</scope>
    <source>
        <strain evidence="1">AATW-2023a</strain>
        <tissue evidence="1">Whole specimen</tissue>
    </source>
</reference>
<dbReference type="EMBL" id="JAZGQO010000021">
    <property type="protein sequence ID" value="KAK6166490.1"/>
    <property type="molecule type" value="Genomic_DNA"/>
</dbReference>
<dbReference type="Proteomes" id="UP001347796">
    <property type="component" value="Unassembled WGS sequence"/>
</dbReference>
<comment type="caution">
    <text evidence="1">The sequence shown here is derived from an EMBL/GenBank/DDBJ whole genome shotgun (WGS) entry which is preliminary data.</text>
</comment>
<gene>
    <name evidence="1" type="ORF">SNE40_023164</name>
</gene>
<accession>A0AAN8J439</accession>
<dbReference type="AlphaFoldDB" id="A0AAN8J439"/>
<name>A0AAN8J439_PATCE</name>